<feature type="compositionally biased region" description="Polar residues" evidence="1">
    <location>
        <begin position="176"/>
        <end position="185"/>
    </location>
</feature>
<dbReference type="OrthoDB" id="10516894at2759"/>
<dbReference type="EMBL" id="WJXW01000003">
    <property type="protein sequence ID" value="KAF9738457.1"/>
    <property type="molecule type" value="Genomic_DNA"/>
</dbReference>
<feature type="compositionally biased region" description="Acidic residues" evidence="1">
    <location>
        <begin position="43"/>
        <end position="55"/>
    </location>
</feature>
<evidence type="ECO:0000313" key="2">
    <source>
        <dbReference type="EMBL" id="KAF9738457.1"/>
    </source>
</evidence>
<protein>
    <submittedName>
        <fullName evidence="2">Uncharacterized protein</fullName>
    </submittedName>
</protein>
<evidence type="ECO:0000256" key="1">
    <source>
        <dbReference type="SAM" id="MobiDB-lite"/>
    </source>
</evidence>
<gene>
    <name evidence="2" type="ORF">PMIN01_03740</name>
</gene>
<sequence>MDSPDLPDTDIPRYTHSARRTPRFKNYAGQADPHDPLKHDPTYEDISEASTENEDPCPRNKPRQRNRKDAIPKRPHPAKKIPDSRYQSAPIQDDDEPIRGGTPYPRSILDHPQPFEANQAEANARQNEPVHMQNQRPNNNLPRRQLAANNPRRRPSRGPDQAPQARQADDAEDASVKSQSRCVVM</sequence>
<comment type="caution">
    <text evidence="2">The sequence shown here is derived from an EMBL/GenBank/DDBJ whole genome shotgun (WGS) entry which is preliminary data.</text>
</comment>
<evidence type="ECO:0000313" key="3">
    <source>
        <dbReference type="Proteomes" id="UP000756921"/>
    </source>
</evidence>
<dbReference type="AlphaFoldDB" id="A0A9P6KTL8"/>
<feature type="region of interest" description="Disordered" evidence="1">
    <location>
        <begin position="1"/>
        <end position="185"/>
    </location>
</feature>
<reference evidence="2" key="1">
    <citation type="journal article" date="2020" name="Mol. Plant Microbe Interact.">
        <title>Genome Sequence of the Biocontrol Agent Coniothyrium minitans strain Conio (IMI 134523).</title>
        <authorList>
            <person name="Patel D."/>
            <person name="Shittu T.A."/>
            <person name="Baroncelli R."/>
            <person name="Muthumeenakshi S."/>
            <person name="Osborne T.H."/>
            <person name="Janganan T.K."/>
            <person name="Sreenivasaprasad S."/>
        </authorList>
    </citation>
    <scope>NUCLEOTIDE SEQUENCE</scope>
    <source>
        <strain evidence="2">Conio</strain>
    </source>
</reference>
<feature type="compositionally biased region" description="Basic and acidic residues" evidence="1">
    <location>
        <begin position="32"/>
        <end position="42"/>
    </location>
</feature>
<dbReference type="Proteomes" id="UP000756921">
    <property type="component" value="Unassembled WGS sequence"/>
</dbReference>
<proteinExistence type="predicted"/>
<accession>A0A9P6KTL8</accession>
<organism evidence="2 3">
    <name type="scientific">Paraphaeosphaeria minitans</name>
    <dbReference type="NCBI Taxonomy" id="565426"/>
    <lineage>
        <taxon>Eukaryota</taxon>
        <taxon>Fungi</taxon>
        <taxon>Dikarya</taxon>
        <taxon>Ascomycota</taxon>
        <taxon>Pezizomycotina</taxon>
        <taxon>Dothideomycetes</taxon>
        <taxon>Pleosporomycetidae</taxon>
        <taxon>Pleosporales</taxon>
        <taxon>Massarineae</taxon>
        <taxon>Didymosphaeriaceae</taxon>
        <taxon>Paraphaeosphaeria</taxon>
    </lineage>
</organism>
<keyword evidence="3" id="KW-1185">Reference proteome</keyword>
<feature type="compositionally biased region" description="Low complexity" evidence="1">
    <location>
        <begin position="116"/>
        <end position="146"/>
    </location>
</feature>
<name>A0A9P6KTL8_9PLEO</name>